<accession>A0AA35ZIJ4</accession>
<sequence length="187" mass="21103">MVIFTSSLKNWIFFVKSTSRRLARLGKRGERRLASVNPEDLTDGEETKARLSLFRPEISDPSHPTGELWWSTRAKKNMGRSSDAAVGLAKGSEKRGGKKGSRWDRREGKADRDSVSVVIDEQKGRGTTFLWLLQVVDGGLLGKPPLFFILVFFFFDWSMDELVYPRTRTVPVFLIGISAKGKSYESV</sequence>
<evidence type="ECO:0000313" key="2">
    <source>
        <dbReference type="EMBL" id="CAI9292833.1"/>
    </source>
</evidence>
<gene>
    <name evidence="2" type="ORF">LSALG_LOCUS31878</name>
</gene>
<keyword evidence="3" id="KW-1185">Reference proteome</keyword>
<evidence type="ECO:0000313" key="3">
    <source>
        <dbReference type="Proteomes" id="UP001177003"/>
    </source>
</evidence>
<protein>
    <submittedName>
        <fullName evidence="2">Uncharacterized protein</fullName>
    </submittedName>
</protein>
<dbReference type="EMBL" id="OX465083">
    <property type="protein sequence ID" value="CAI9292833.1"/>
    <property type="molecule type" value="Genomic_DNA"/>
</dbReference>
<proteinExistence type="predicted"/>
<dbReference type="AlphaFoldDB" id="A0AA35ZIJ4"/>
<organism evidence="2 3">
    <name type="scientific">Lactuca saligna</name>
    <name type="common">Willowleaf lettuce</name>
    <dbReference type="NCBI Taxonomy" id="75948"/>
    <lineage>
        <taxon>Eukaryota</taxon>
        <taxon>Viridiplantae</taxon>
        <taxon>Streptophyta</taxon>
        <taxon>Embryophyta</taxon>
        <taxon>Tracheophyta</taxon>
        <taxon>Spermatophyta</taxon>
        <taxon>Magnoliopsida</taxon>
        <taxon>eudicotyledons</taxon>
        <taxon>Gunneridae</taxon>
        <taxon>Pentapetalae</taxon>
        <taxon>asterids</taxon>
        <taxon>campanulids</taxon>
        <taxon>Asterales</taxon>
        <taxon>Asteraceae</taxon>
        <taxon>Cichorioideae</taxon>
        <taxon>Cichorieae</taxon>
        <taxon>Lactucinae</taxon>
        <taxon>Lactuca</taxon>
    </lineage>
</organism>
<feature type="region of interest" description="Disordered" evidence="1">
    <location>
        <begin position="80"/>
        <end position="108"/>
    </location>
</feature>
<reference evidence="2" key="1">
    <citation type="submission" date="2023-04" db="EMBL/GenBank/DDBJ databases">
        <authorList>
            <person name="Vijverberg K."/>
            <person name="Xiong W."/>
            <person name="Schranz E."/>
        </authorList>
    </citation>
    <scope>NUCLEOTIDE SEQUENCE</scope>
</reference>
<feature type="compositionally biased region" description="Basic and acidic residues" evidence="1">
    <location>
        <begin position="91"/>
        <end position="108"/>
    </location>
</feature>
<dbReference type="Proteomes" id="UP001177003">
    <property type="component" value="Chromosome 7"/>
</dbReference>
<evidence type="ECO:0000256" key="1">
    <source>
        <dbReference type="SAM" id="MobiDB-lite"/>
    </source>
</evidence>
<name>A0AA35ZIJ4_LACSI</name>